<reference evidence="2" key="1">
    <citation type="journal article" date="2019" name="Int. J. Syst. Evol. Microbiol.">
        <title>The Global Catalogue of Microorganisms (GCM) 10K type strain sequencing project: providing services to taxonomists for standard genome sequencing and annotation.</title>
        <authorList>
            <consortium name="The Broad Institute Genomics Platform"/>
            <consortium name="The Broad Institute Genome Sequencing Center for Infectious Disease"/>
            <person name="Wu L."/>
            <person name="Ma J."/>
        </authorList>
    </citation>
    <scope>NUCLEOTIDE SEQUENCE [LARGE SCALE GENOMIC DNA]</scope>
    <source>
        <strain evidence="2">JCM 4594</strain>
    </source>
</reference>
<accession>A0ABQ3A8Q3</accession>
<proteinExistence type="predicted"/>
<dbReference type="Gene3D" id="3.40.50.300">
    <property type="entry name" value="P-loop containing nucleotide triphosphate hydrolases"/>
    <property type="match status" value="1"/>
</dbReference>
<comment type="caution">
    <text evidence="1">The sequence shown here is derived from an EMBL/GenBank/DDBJ whole genome shotgun (WGS) entry which is preliminary data.</text>
</comment>
<dbReference type="SUPFAM" id="SSF52540">
    <property type="entry name" value="P-loop containing nucleoside triphosphate hydrolases"/>
    <property type="match status" value="1"/>
</dbReference>
<protein>
    <recommendedName>
        <fullName evidence="3">Chloramphenicol phosphotransferase</fullName>
    </recommendedName>
</protein>
<evidence type="ECO:0000313" key="1">
    <source>
        <dbReference type="EMBL" id="GGY40343.1"/>
    </source>
</evidence>
<evidence type="ECO:0008006" key="3">
    <source>
        <dbReference type="Google" id="ProtNLM"/>
    </source>
</evidence>
<organism evidence="1 2">
    <name type="scientific">Streptomyces xanthochromogenes</name>
    <dbReference type="NCBI Taxonomy" id="67384"/>
    <lineage>
        <taxon>Bacteria</taxon>
        <taxon>Bacillati</taxon>
        <taxon>Actinomycetota</taxon>
        <taxon>Actinomycetes</taxon>
        <taxon>Kitasatosporales</taxon>
        <taxon>Streptomycetaceae</taxon>
        <taxon>Streptomyces</taxon>
    </lineage>
</organism>
<dbReference type="Pfam" id="PF07931">
    <property type="entry name" value="CPT"/>
    <property type="match status" value="1"/>
</dbReference>
<keyword evidence="2" id="KW-1185">Reference proteome</keyword>
<sequence>MRRLTDTAMAENTAVGEGLVPRSSQAWGVLAGHPCEHVRMAVGRIIFLNGTSSSGKSSIARELLDILDDGVFFHLGVDSFNAMRTKRNLAPEELDAALRRTRMGFHRSVAAMAEAGNDVVVDHVLSEPWRLIDCLSVLRPQDVLFVGVHCAPAELARRERARGDRPPGLAALQYDVVHQHGDYDVECDTGTAGPRECATVIKDFLPHRPTPTAFARLRARYLGGSCEPSVSEDARTW</sequence>
<name>A0ABQ3A8Q3_9ACTN</name>
<dbReference type="EMBL" id="BMUU01000006">
    <property type="protein sequence ID" value="GGY40343.1"/>
    <property type="molecule type" value="Genomic_DNA"/>
</dbReference>
<gene>
    <name evidence="1" type="ORF">GCM10010326_37930</name>
</gene>
<dbReference type="InterPro" id="IPR027417">
    <property type="entry name" value="P-loop_NTPase"/>
</dbReference>
<evidence type="ECO:0000313" key="2">
    <source>
        <dbReference type="Proteomes" id="UP000600946"/>
    </source>
</evidence>
<dbReference type="Proteomes" id="UP000600946">
    <property type="component" value="Unassembled WGS sequence"/>
</dbReference>